<keyword evidence="2" id="KW-1185">Reference proteome</keyword>
<gene>
    <name evidence="1" type="ORF">SAMN04488124_0937</name>
</gene>
<dbReference type="OrthoDB" id="203217at2157"/>
<dbReference type="EMBL" id="FOYS01000001">
    <property type="protein sequence ID" value="SFR37737.1"/>
    <property type="molecule type" value="Genomic_DNA"/>
</dbReference>
<dbReference type="Pfam" id="PF23955">
    <property type="entry name" value="DUF7284"/>
    <property type="match status" value="1"/>
</dbReference>
<proteinExistence type="predicted"/>
<dbReference type="STRING" id="555875.SAMN04488124_0937"/>
<organism evidence="1 2">
    <name type="scientific">Halogeometricum limi</name>
    <dbReference type="NCBI Taxonomy" id="555875"/>
    <lineage>
        <taxon>Archaea</taxon>
        <taxon>Methanobacteriati</taxon>
        <taxon>Methanobacteriota</taxon>
        <taxon>Stenosarchaea group</taxon>
        <taxon>Halobacteria</taxon>
        <taxon>Halobacteriales</taxon>
        <taxon>Haloferacaceae</taxon>
        <taxon>Halogeometricum</taxon>
    </lineage>
</organism>
<reference evidence="2" key="1">
    <citation type="submission" date="2016-10" db="EMBL/GenBank/DDBJ databases">
        <authorList>
            <person name="Varghese N."/>
            <person name="Submissions S."/>
        </authorList>
    </citation>
    <scope>NUCLEOTIDE SEQUENCE [LARGE SCALE GENOMIC DNA]</scope>
    <source>
        <strain evidence="2">CGMCC 1.8711</strain>
    </source>
</reference>
<evidence type="ECO:0000313" key="1">
    <source>
        <dbReference type="EMBL" id="SFR37737.1"/>
    </source>
</evidence>
<name>A0A1I6G6R1_9EURY</name>
<protein>
    <submittedName>
        <fullName evidence="1">Uncharacterized protein</fullName>
    </submittedName>
</protein>
<sequence>MVVNATVDAAVFFLLLGAAVVGLTTADVGAQTGVVDDGRADAVATVLATSTATVNYSLAPGARAANQRGAAFERTDGPEFERTVHGSLAGHLSRVTLGTAAFDDRPVTHARDGLRNATRRALTAELSTVGLRIDAVWRPYPDASVESRVSVGERPPASAATDAATVSIPVGVEPLSPNETDDFETLSEAVAARTVEALAPAGRMRVALRDDAPVSTLAAYRYDRLGEELGVSVSESVEDADTTTANRRLAAALSPRVESDLRTQYDSSEDAAAAVSVAEVRIVVRTWATEGR</sequence>
<evidence type="ECO:0000313" key="2">
    <source>
        <dbReference type="Proteomes" id="UP000243250"/>
    </source>
</evidence>
<accession>A0A1I6G6R1</accession>
<dbReference type="Proteomes" id="UP000243250">
    <property type="component" value="Unassembled WGS sequence"/>
</dbReference>
<dbReference type="InterPro" id="IPR055708">
    <property type="entry name" value="DUF7284"/>
</dbReference>
<dbReference type="AlphaFoldDB" id="A0A1I6G6R1"/>